<gene>
    <name evidence="3" type="ORF">ENI96_14030</name>
</gene>
<proteinExistence type="predicted"/>
<evidence type="ECO:0000256" key="1">
    <source>
        <dbReference type="ARBA" id="ARBA00023002"/>
    </source>
</evidence>
<dbReference type="EMBL" id="DRKP01000176">
    <property type="protein sequence ID" value="HEB97537.1"/>
    <property type="molecule type" value="Genomic_DNA"/>
</dbReference>
<evidence type="ECO:0000313" key="3">
    <source>
        <dbReference type="EMBL" id="HEB97537.1"/>
    </source>
</evidence>
<organism evidence="3">
    <name type="scientific">Sedimenticola thiotaurini</name>
    <dbReference type="NCBI Taxonomy" id="1543721"/>
    <lineage>
        <taxon>Bacteria</taxon>
        <taxon>Pseudomonadati</taxon>
        <taxon>Pseudomonadota</taxon>
        <taxon>Gammaproteobacteria</taxon>
        <taxon>Chromatiales</taxon>
        <taxon>Sedimenticolaceae</taxon>
        <taxon>Sedimenticola</taxon>
    </lineage>
</organism>
<dbReference type="GO" id="GO:0016706">
    <property type="term" value="F:2-oxoglutarate-dependent dioxygenase activity"/>
    <property type="evidence" value="ECO:0007669"/>
    <property type="project" value="UniProtKB-ARBA"/>
</dbReference>
<name>A0A831WBR5_9GAMM</name>
<comment type="caution">
    <text evidence="3">The sequence shown here is derived from an EMBL/GenBank/DDBJ whole genome shotgun (WGS) entry which is preliminary data.</text>
</comment>
<dbReference type="Proteomes" id="UP000886251">
    <property type="component" value="Unassembled WGS sequence"/>
</dbReference>
<evidence type="ECO:0000259" key="2">
    <source>
        <dbReference type="Pfam" id="PF02668"/>
    </source>
</evidence>
<dbReference type="SUPFAM" id="SSF51197">
    <property type="entry name" value="Clavaminate synthase-like"/>
    <property type="match status" value="1"/>
</dbReference>
<feature type="domain" description="TauD/TfdA-like" evidence="2">
    <location>
        <begin position="77"/>
        <end position="289"/>
    </location>
</feature>
<dbReference type="Gene3D" id="3.60.130.10">
    <property type="entry name" value="Clavaminate synthase-like"/>
    <property type="match status" value="1"/>
</dbReference>
<dbReference type="InterPro" id="IPR003819">
    <property type="entry name" value="TauD/TfdA-like"/>
</dbReference>
<dbReference type="InterPro" id="IPR042098">
    <property type="entry name" value="TauD-like_sf"/>
</dbReference>
<dbReference type="AlphaFoldDB" id="A0A831WBR5"/>
<keyword evidence="1" id="KW-0560">Oxidoreductase</keyword>
<reference evidence="3" key="1">
    <citation type="journal article" date="2020" name="mSystems">
        <title>Genome- and Community-Level Interaction Insights into Carbon Utilization and Element Cycling Functions of Hydrothermarchaeota in Hydrothermal Sediment.</title>
        <authorList>
            <person name="Zhou Z."/>
            <person name="Liu Y."/>
            <person name="Xu W."/>
            <person name="Pan J."/>
            <person name="Luo Z.H."/>
            <person name="Li M."/>
        </authorList>
    </citation>
    <scope>NUCLEOTIDE SEQUENCE [LARGE SCALE GENOMIC DNA]</scope>
    <source>
        <strain evidence="3">HyVt-443</strain>
    </source>
</reference>
<protein>
    <submittedName>
        <fullName evidence="3">Taurine catabolism dioxygenase TauD</fullName>
    </submittedName>
</protein>
<sequence length="298" mass="33942">MQPSQSPPPFPFDLEDSAAYEAWCEWKLKDYPTRLGDLVVEIGDPAALTGAEHDALLQRVRKTNMALYASARGNDPDKGLIRALGRRFGLERLDHNMCADDDAITSLRVQPDALHQGYIPYSNRPIAWHTDGYYNDLEHQILGLLLHCVQPAARGGANELLDHEILYMQLRDLDPEYIRALMHPRAMTIPANVVDGEELRPARTGPVFMRLPGGQLHMRYTDRSRSIEWRDDPLTREAVAELKRLLRTRSPYHFEGTLQSGQGLVSNNVLHTRSGFEDDESRPRILYRARYFDRIGGT</sequence>
<keyword evidence="3" id="KW-0223">Dioxygenase</keyword>
<accession>A0A831WBR5</accession>
<dbReference type="Pfam" id="PF02668">
    <property type="entry name" value="TauD"/>
    <property type="match status" value="1"/>
</dbReference>